<dbReference type="EMBL" id="NIDE01000014">
    <property type="protein sequence ID" value="OWK37488.1"/>
    <property type="molecule type" value="Genomic_DNA"/>
</dbReference>
<dbReference type="AlphaFoldDB" id="A0A225DG49"/>
<evidence type="ECO:0000313" key="8">
    <source>
        <dbReference type="EMBL" id="OWK37488.1"/>
    </source>
</evidence>
<dbReference type="InterPro" id="IPR022655">
    <property type="entry name" value="DUF1553"/>
</dbReference>
<dbReference type="GO" id="GO:0009055">
    <property type="term" value="F:electron transfer activity"/>
    <property type="evidence" value="ECO:0007669"/>
    <property type="project" value="InterPro"/>
</dbReference>
<comment type="caution">
    <text evidence="8">The sequence shown here is derived from an EMBL/GenBank/DDBJ whole genome shotgun (WGS) entry which is preliminary data.</text>
</comment>
<dbReference type="Pfam" id="PF07587">
    <property type="entry name" value="PSD1"/>
    <property type="match status" value="1"/>
</dbReference>
<evidence type="ECO:0000256" key="3">
    <source>
        <dbReference type="ARBA" id="ARBA00023004"/>
    </source>
</evidence>
<dbReference type="OrthoDB" id="127107at2"/>
<keyword evidence="9" id="KW-1185">Reference proteome</keyword>
<evidence type="ECO:0000256" key="5">
    <source>
        <dbReference type="SAM" id="MobiDB-lite"/>
    </source>
</evidence>
<dbReference type="InterPro" id="IPR011444">
    <property type="entry name" value="DUF1549"/>
</dbReference>
<protein>
    <recommendedName>
        <fullName evidence="7">Cytochrome c domain-containing protein</fullName>
    </recommendedName>
</protein>
<keyword evidence="6" id="KW-0732">Signal</keyword>
<gene>
    <name evidence="8" type="ORF">FRUB_06608</name>
</gene>
<dbReference type="InterPro" id="IPR009056">
    <property type="entry name" value="Cyt_c-like_dom"/>
</dbReference>
<evidence type="ECO:0000256" key="1">
    <source>
        <dbReference type="ARBA" id="ARBA00022617"/>
    </source>
</evidence>
<proteinExistence type="predicted"/>
<feature type="region of interest" description="Disordered" evidence="5">
    <location>
        <begin position="78"/>
        <end position="97"/>
    </location>
</feature>
<keyword evidence="1 4" id="KW-0349">Heme</keyword>
<dbReference type="Proteomes" id="UP000214646">
    <property type="component" value="Unassembled WGS sequence"/>
</dbReference>
<sequence>MTRHFVLLTMTLAFATPAAAQTPAAKPDFAHDVVSLLKAKCAGCHTNGTYKGGVSFDTREDLLKAKAAVPGKSAASEIVKRVTSTDPETRMPPKGKPLDEKEVKLLSAWIDDGLTWEPGFTFKPAAYTAPLKPRRVQLPQATAGRDHPIDRIIDAYLASKKVPAPPPLDDAGFARRVYLDLIGLPPAASELSAFLADGAADKRAKLVRKLLAEDRSYTDHWMAFWNDLLRNEYRGTGYIDGGRTQITAWLYKSLLENKPYDRFTRELIHPTAGSDGFAKGIKWRGVVNASQVVELQFAQNVGQVFFGANLKCASCHDSFIDSWKLNDAYGLAAVIADKPLAVHRCDKPTGATAGPKFLFPALGSIDPAAPKDKRLEQLAALVTHPDNGRFTRTIANRFWDRLMGRGIVYPVDVMGSKPWSEDLLDYLAVYLADNGYDLKKLLEHIVTSQAYQSRSVPRATEETGDDYVFRGPEVKRLTAEQFIDAIWMVAGTAPAKPIAPAAIPAFPQTVPAERRFVRATLVHCDDLMRSLGRPNREQVVTTRPAQLTTLQALDLLNGTTLTTTLAAGGAHILKANPKATPDQVTEWLFVRTLGRPPQPAERSAAHALLGDKPTAEGVADLLGAIVMLPEFQLVR</sequence>
<evidence type="ECO:0000256" key="4">
    <source>
        <dbReference type="PROSITE-ProRule" id="PRU00433"/>
    </source>
</evidence>
<evidence type="ECO:0000256" key="2">
    <source>
        <dbReference type="ARBA" id="ARBA00022723"/>
    </source>
</evidence>
<dbReference type="PANTHER" id="PTHR35889">
    <property type="entry name" value="CYCLOINULO-OLIGOSACCHARIDE FRUCTANOTRANSFERASE-RELATED"/>
    <property type="match status" value="1"/>
</dbReference>
<feature type="chain" id="PRO_5012759215" description="Cytochrome c domain-containing protein" evidence="6">
    <location>
        <begin position="21"/>
        <end position="635"/>
    </location>
</feature>
<dbReference type="InterPro" id="IPR036909">
    <property type="entry name" value="Cyt_c-like_dom_sf"/>
</dbReference>
<keyword evidence="3 4" id="KW-0408">Iron</keyword>
<dbReference type="PANTHER" id="PTHR35889:SF3">
    <property type="entry name" value="F-BOX DOMAIN-CONTAINING PROTEIN"/>
    <property type="match status" value="1"/>
</dbReference>
<evidence type="ECO:0000256" key="6">
    <source>
        <dbReference type="SAM" id="SignalP"/>
    </source>
</evidence>
<keyword evidence="2 4" id="KW-0479">Metal-binding</keyword>
<name>A0A225DG49_9BACT</name>
<dbReference type="SUPFAM" id="SSF46626">
    <property type="entry name" value="Cytochrome c"/>
    <property type="match status" value="1"/>
</dbReference>
<accession>A0A225DG49</accession>
<dbReference type="Pfam" id="PF07635">
    <property type="entry name" value="PSCyt1"/>
    <property type="match status" value="1"/>
</dbReference>
<feature type="domain" description="Cytochrome c" evidence="7">
    <location>
        <begin position="297"/>
        <end position="431"/>
    </location>
</feature>
<feature type="domain" description="Cytochrome c" evidence="7">
    <location>
        <begin position="20"/>
        <end position="114"/>
    </location>
</feature>
<dbReference type="PROSITE" id="PS51007">
    <property type="entry name" value="CYTC"/>
    <property type="match status" value="2"/>
</dbReference>
<dbReference type="GO" id="GO:0020037">
    <property type="term" value="F:heme binding"/>
    <property type="evidence" value="ECO:0007669"/>
    <property type="project" value="InterPro"/>
</dbReference>
<evidence type="ECO:0000313" key="9">
    <source>
        <dbReference type="Proteomes" id="UP000214646"/>
    </source>
</evidence>
<dbReference type="Pfam" id="PF07583">
    <property type="entry name" value="PSCyt2"/>
    <property type="match status" value="1"/>
</dbReference>
<dbReference type="InterPro" id="IPR011429">
    <property type="entry name" value="Cyt_c_Planctomycete-type"/>
</dbReference>
<dbReference type="Gene3D" id="1.10.760.10">
    <property type="entry name" value="Cytochrome c-like domain"/>
    <property type="match status" value="1"/>
</dbReference>
<feature type="compositionally biased region" description="Basic and acidic residues" evidence="5">
    <location>
        <begin position="87"/>
        <end position="97"/>
    </location>
</feature>
<organism evidence="8 9">
    <name type="scientific">Fimbriiglobus ruber</name>
    <dbReference type="NCBI Taxonomy" id="1908690"/>
    <lineage>
        <taxon>Bacteria</taxon>
        <taxon>Pseudomonadati</taxon>
        <taxon>Planctomycetota</taxon>
        <taxon>Planctomycetia</taxon>
        <taxon>Gemmatales</taxon>
        <taxon>Gemmataceae</taxon>
        <taxon>Fimbriiglobus</taxon>
    </lineage>
</organism>
<evidence type="ECO:0000259" key="7">
    <source>
        <dbReference type="PROSITE" id="PS51007"/>
    </source>
</evidence>
<reference evidence="9" key="1">
    <citation type="submission" date="2017-06" db="EMBL/GenBank/DDBJ databases">
        <title>Genome analysis of Fimbriiglobus ruber SP5, the first member of the order Planctomycetales with confirmed chitinolytic capability.</title>
        <authorList>
            <person name="Ravin N.V."/>
            <person name="Rakitin A.L."/>
            <person name="Ivanova A.A."/>
            <person name="Beletsky A.V."/>
            <person name="Kulichevskaya I.S."/>
            <person name="Mardanov A.V."/>
            <person name="Dedysh S.N."/>
        </authorList>
    </citation>
    <scope>NUCLEOTIDE SEQUENCE [LARGE SCALE GENOMIC DNA]</scope>
    <source>
        <strain evidence="9">SP5</strain>
    </source>
</reference>
<dbReference type="RefSeq" id="WP_088257398.1">
    <property type="nucleotide sequence ID" value="NZ_NIDE01000014.1"/>
</dbReference>
<dbReference type="GO" id="GO:0046872">
    <property type="term" value="F:metal ion binding"/>
    <property type="evidence" value="ECO:0007669"/>
    <property type="project" value="UniProtKB-KW"/>
</dbReference>
<feature type="signal peptide" evidence="6">
    <location>
        <begin position="1"/>
        <end position="20"/>
    </location>
</feature>